<dbReference type="GO" id="GO:0042167">
    <property type="term" value="P:heme catabolic process"/>
    <property type="evidence" value="ECO:0007669"/>
    <property type="project" value="TreeGrafter"/>
</dbReference>
<organism evidence="9 10">
    <name type="scientific">Mortierella alpina</name>
    <name type="common">Oleaginous fungus</name>
    <name type="synonym">Mortierella renispora</name>
    <dbReference type="NCBI Taxonomy" id="64518"/>
    <lineage>
        <taxon>Eukaryota</taxon>
        <taxon>Fungi</taxon>
        <taxon>Fungi incertae sedis</taxon>
        <taxon>Mucoromycota</taxon>
        <taxon>Mortierellomycotina</taxon>
        <taxon>Mortierellomycetes</taxon>
        <taxon>Mortierellales</taxon>
        <taxon>Mortierellaceae</taxon>
        <taxon>Mortierella</taxon>
    </lineage>
</organism>
<keyword evidence="6" id="KW-0408">Iron</keyword>
<evidence type="ECO:0000256" key="7">
    <source>
        <dbReference type="ARBA" id="ARBA00048328"/>
    </source>
</evidence>
<dbReference type="PANTHER" id="PTHR10720:SF0">
    <property type="entry name" value="HEME OXYGENASE"/>
    <property type="match status" value="1"/>
</dbReference>
<dbReference type="CDD" id="cd19165">
    <property type="entry name" value="HemeO"/>
    <property type="match status" value="1"/>
</dbReference>
<dbReference type="GO" id="GO:0020037">
    <property type="term" value="F:heme binding"/>
    <property type="evidence" value="ECO:0007669"/>
    <property type="project" value="TreeGrafter"/>
</dbReference>
<dbReference type="PRINTS" id="PR00088">
    <property type="entry name" value="HAEMOXYGNASE"/>
</dbReference>
<comment type="catalytic activity">
    <reaction evidence="7">
        <text>heme b + 3 reduced [NADPH--hemoprotein reductase] + 3 O2 = biliverdin IXalpha + CO + Fe(2+) + 3 oxidized [NADPH--hemoprotein reductase] + 3 H2O + H(+)</text>
        <dbReference type="Rhea" id="RHEA:21764"/>
        <dbReference type="Rhea" id="RHEA-COMP:11964"/>
        <dbReference type="Rhea" id="RHEA-COMP:11965"/>
        <dbReference type="ChEBI" id="CHEBI:15377"/>
        <dbReference type="ChEBI" id="CHEBI:15378"/>
        <dbReference type="ChEBI" id="CHEBI:15379"/>
        <dbReference type="ChEBI" id="CHEBI:17245"/>
        <dbReference type="ChEBI" id="CHEBI:29033"/>
        <dbReference type="ChEBI" id="CHEBI:57618"/>
        <dbReference type="ChEBI" id="CHEBI:57991"/>
        <dbReference type="ChEBI" id="CHEBI:58210"/>
        <dbReference type="ChEBI" id="CHEBI:60344"/>
        <dbReference type="EC" id="1.14.14.18"/>
    </reaction>
</comment>
<dbReference type="Pfam" id="PF01126">
    <property type="entry name" value="Heme_oxygenase"/>
    <property type="match status" value="1"/>
</dbReference>
<proteinExistence type="inferred from homology"/>
<evidence type="ECO:0000256" key="4">
    <source>
        <dbReference type="ARBA" id="ARBA00022723"/>
    </source>
</evidence>
<dbReference type="PROSITE" id="PS00593">
    <property type="entry name" value="HEME_OXYGENASE"/>
    <property type="match status" value="1"/>
</dbReference>
<protein>
    <recommendedName>
        <fullName evidence="2">heme oxygenase (biliverdin-producing)</fullName>
        <ecNumber evidence="2">1.14.14.18</ecNumber>
    </recommendedName>
</protein>
<dbReference type="InterPro" id="IPR016053">
    <property type="entry name" value="Haem_Oase-like"/>
</dbReference>
<sequence>DWTQIITRHPHKPKTMTLLAVDLRESTKTLHAQAGRSKFMKHFFKGAITLEMYGRYLVALYHIYNALEKALDDHKANSALALIYFPNQLSRKLSLEKDLEYYNGPKWREMVQEPPSLAQQNYVSRIQECASSDMPERLVAHSYVRYLGDLSGGQILCKRLQKFHKLPENEGIALYHFEKIQDYDLYKEMFRKQMNQMKLTDVQYEAVLEEAKQTFLLNMAMFAEFDHELDGDLLTSAEQLEELESLEKEKKELAAAAAAAANDSPVAKSGILASMMPSRLWKSLTGSVGLKVDA</sequence>
<evidence type="ECO:0000256" key="1">
    <source>
        <dbReference type="ARBA" id="ARBA00006134"/>
    </source>
</evidence>
<dbReference type="GO" id="GO:0004392">
    <property type="term" value="F:heme oxygenase (decyclizing) activity"/>
    <property type="evidence" value="ECO:0007669"/>
    <property type="project" value="UniProtKB-EC"/>
</dbReference>
<dbReference type="SUPFAM" id="SSF48613">
    <property type="entry name" value="Heme oxygenase-like"/>
    <property type="match status" value="1"/>
</dbReference>
<dbReference type="Proteomes" id="UP000717515">
    <property type="component" value="Unassembled WGS sequence"/>
</dbReference>
<dbReference type="PANTHER" id="PTHR10720">
    <property type="entry name" value="HEME OXYGENASE"/>
    <property type="match status" value="1"/>
</dbReference>
<dbReference type="AlphaFoldDB" id="A0A9P7ZX75"/>
<comment type="caution">
    <text evidence="9">The sequence shown here is derived from an EMBL/GenBank/DDBJ whole genome shotgun (WGS) entry which is preliminary data.</text>
</comment>
<dbReference type="GO" id="GO:0006788">
    <property type="term" value="P:heme oxidation"/>
    <property type="evidence" value="ECO:0007669"/>
    <property type="project" value="InterPro"/>
</dbReference>
<feature type="coiled-coil region" evidence="8">
    <location>
        <begin position="236"/>
        <end position="263"/>
    </location>
</feature>
<dbReference type="EC" id="1.14.14.18" evidence="2"/>
<evidence type="ECO:0000313" key="9">
    <source>
        <dbReference type="EMBL" id="KAG9319819.1"/>
    </source>
</evidence>
<name>A0A9P7ZX75_MORAP</name>
<evidence type="ECO:0000256" key="8">
    <source>
        <dbReference type="SAM" id="Coils"/>
    </source>
</evidence>
<feature type="non-terminal residue" evidence="9">
    <location>
        <position position="1"/>
    </location>
</feature>
<gene>
    <name evidence="9" type="ORF">KVV02_007221</name>
</gene>
<reference evidence="9" key="1">
    <citation type="submission" date="2021-07" db="EMBL/GenBank/DDBJ databases">
        <title>Draft genome of Mortierella alpina, strain LL118, isolated from an aspen leaf litter sample.</title>
        <authorList>
            <person name="Yang S."/>
            <person name="Vinatzer B.A."/>
        </authorList>
    </citation>
    <scope>NUCLEOTIDE SEQUENCE</scope>
    <source>
        <strain evidence="9">LL118</strain>
    </source>
</reference>
<dbReference type="GO" id="GO:0046872">
    <property type="term" value="F:metal ion binding"/>
    <property type="evidence" value="ECO:0007669"/>
    <property type="project" value="UniProtKB-KW"/>
</dbReference>
<evidence type="ECO:0000256" key="6">
    <source>
        <dbReference type="ARBA" id="ARBA00023004"/>
    </source>
</evidence>
<keyword evidence="8" id="KW-0175">Coiled coil</keyword>
<keyword evidence="3" id="KW-0349">Heme</keyword>
<dbReference type="Gene3D" id="1.20.910.10">
    <property type="entry name" value="Heme oxygenase-like"/>
    <property type="match status" value="1"/>
</dbReference>
<comment type="similarity">
    <text evidence="1">Belongs to the heme oxygenase family.</text>
</comment>
<evidence type="ECO:0000256" key="5">
    <source>
        <dbReference type="ARBA" id="ARBA00023002"/>
    </source>
</evidence>
<evidence type="ECO:0000256" key="3">
    <source>
        <dbReference type="ARBA" id="ARBA00022617"/>
    </source>
</evidence>
<evidence type="ECO:0000256" key="2">
    <source>
        <dbReference type="ARBA" id="ARBA00012360"/>
    </source>
</evidence>
<dbReference type="InterPro" id="IPR018207">
    <property type="entry name" value="Haem_oxygenase_CS"/>
</dbReference>
<evidence type="ECO:0000313" key="10">
    <source>
        <dbReference type="Proteomes" id="UP000717515"/>
    </source>
</evidence>
<accession>A0A9P7ZX75</accession>
<dbReference type="InterPro" id="IPR016084">
    <property type="entry name" value="Haem_Oase-like_multi-hlx"/>
</dbReference>
<dbReference type="EMBL" id="JAIFTL010000371">
    <property type="protein sequence ID" value="KAG9319819.1"/>
    <property type="molecule type" value="Genomic_DNA"/>
</dbReference>
<dbReference type="GO" id="GO:0006979">
    <property type="term" value="P:response to oxidative stress"/>
    <property type="evidence" value="ECO:0007669"/>
    <property type="project" value="TreeGrafter"/>
</dbReference>
<keyword evidence="4" id="KW-0479">Metal-binding</keyword>
<keyword evidence="5" id="KW-0560">Oxidoreductase</keyword>
<dbReference type="InterPro" id="IPR002051">
    <property type="entry name" value="Haem_Oase"/>
</dbReference>